<evidence type="ECO:0000313" key="5">
    <source>
        <dbReference type="EMBL" id="MFC0263661.1"/>
    </source>
</evidence>
<dbReference type="InterPro" id="IPR010559">
    <property type="entry name" value="Sig_transdc_His_kin_internal"/>
</dbReference>
<evidence type="ECO:0000313" key="6">
    <source>
        <dbReference type="Proteomes" id="UP001589797"/>
    </source>
</evidence>
<feature type="transmembrane region" description="Helical" evidence="2">
    <location>
        <begin position="248"/>
        <end position="269"/>
    </location>
</feature>
<dbReference type="SUPFAM" id="SSF55874">
    <property type="entry name" value="ATPase domain of HSP90 chaperone/DNA topoisomerase II/histidine kinase"/>
    <property type="match status" value="1"/>
</dbReference>
<proteinExistence type="predicted"/>
<dbReference type="Pfam" id="PF07695">
    <property type="entry name" value="7TMR-DISM_7TM"/>
    <property type="match status" value="1"/>
</dbReference>
<dbReference type="EMBL" id="JBHLWI010000037">
    <property type="protein sequence ID" value="MFC0263661.1"/>
    <property type="molecule type" value="Genomic_DNA"/>
</dbReference>
<sequence>MMVPFVFLFSGILYFQDFTPLEASVTAYEKGFELIDIDKYAGTRPDTLWQETGFQPLISNKEKRGNHVWFRLALYNSSESTDTAYLFLSPTPIWLYTFKLEQNGNISPLDTAGTWQVPERVQFSQFPEITALPLLPKEKATFIIKANVLRVNPNRVNLVVKDKLSTYQEFYEKDYQAEFVRVIHTISMGLITFAAIFFFAYALINRQRLYFIYLLYILSSWFFSLQFWAHIPFVSYGYFHGLVYLKHYTFEASTIWMYIFYILFIKDLLEIKKQNPRLSKTLNGLCWALLFYSLLFMFFNITGINDKWIPILYNWFRILVMPFYVGLLLYIIATIKSPVKKYFTMAASVLLIGTFLAVIVAMFFERSIEIGKTVINDGDILVITIFIEITLNAMILAYYNAVTKRESLRNQELYIKQLEENRKLVQEESIRLEKLVDEAKAAFKKEQEIKERQRMALVQAAFENRIQNLKLQTLESQMDPHFIFNAMSAFRDLILKNSEKKAINYINAFATLLRKTLSYNKLHAIDLFEELKITELYLEIEKLRFQDDFNYHIYVDKGLNLDPIQVPPRILQPIVENAIKHGLLPSLKNVKTIGIHITRESETIKIIIKDNGIGYLNGMKMKLKKEPARKSFGLDLIQERLNIFNQQFEHQISFRIEQIELSEEDFETIAIFSIKNS</sequence>
<keyword evidence="2" id="KW-1133">Transmembrane helix</keyword>
<dbReference type="RefSeq" id="WP_382388146.1">
    <property type="nucleotide sequence ID" value="NZ_JBHLWI010000037.1"/>
</dbReference>
<feature type="transmembrane region" description="Helical" evidence="2">
    <location>
        <begin position="210"/>
        <end position="228"/>
    </location>
</feature>
<dbReference type="PANTHER" id="PTHR34220">
    <property type="entry name" value="SENSOR HISTIDINE KINASE YPDA"/>
    <property type="match status" value="1"/>
</dbReference>
<protein>
    <submittedName>
        <fullName evidence="5">Histidine kinase</fullName>
    </submittedName>
</protein>
<keyword evidence="5" id="KW-0808">Transferase</keyword>
<dbReference type="PANTHER" id="PTHR34220:SF7">
    <property type="entry name" value="SENSOR HISTIDINE KINASE YPDA"/>
    <property type="match status" value="1"/>
</dbReference>
<reference evidence="5 6" key="1">
    <citation type="submission" date="2024-09" db="EMBL/GenBank/DDBJ databases">
        <authorList>
            <person name="Sun Q."/>
            <person name="Mori K."/>
        </authorList>
    </citation>
    <scope>NUCLEOTIDE SEQUENCE [LARGE SCALE GENOMIC DNA]</scope>
    <source>
        <strain evidence="5 6">CCM 7650</strain>
    </source>
</reference>
<feature type="transmembrane region" description="Helical" evidence="2">
    <location>
        <begin position="315"/>
        <end position="335"/>
    </location>
</feature>
<feature type="transmembrane region" description="Helical" evidence="2">
    <location>
        <begin position="182"/>
        <end position="203"/>
    </location>
</feature>
<feature type="domain" description="7TM-DISM receptor extracellular" evidence="4">
    <location>
        <begin position="183"/>
        <end position="398"/>
    </location>
</feature>
<dbReference type="Proteomes" id="UP001589797">
    <property type="component" value="Unassembled WGS sequence"/>
</dbReference>
<keyword evidence="5" id="KW-0418">Kinase</keyword>
<accession>A0ABV6FUV5</accession>
<comment type="caution">
    <text evidence="5">The sequence shown here is derived from an EMBL/GenBank/DDBJ whole genome shotgun (WGS) entry which is preliminary data.</text>
</comment>
<feature type="domain" description="Signal transduction histidine kinase internal region" evidence="3">
    <location>
        <begin position="470"/>
        <end position="549"/>
    </location>
</feature>
<evidence type="ECO:0000259" key="4">
    <source>
        <dbReference type="Pfam" id="PF07695"/>
    </source>
</evidence>
<feature type="transmembrane region" description="Helical" evidence="2">
    <location>
        <begin position="281"/>
        <end position="303"/>
    </location>
</feature>
<dbReference type="Gene3D" id="3.30.565.10">
    <property type="entry name" value="Histidine kinase-like ATPase, C-terminal domain"/>
    <property type="match status" value="1"/>
</dbReference>
<feature type="transmembrane region" description="Helical" evidence="2">
    <location>
        <begin position="380"/>
        <end position="399"/>
    </location>
</feature>
<dbReference type="Pfam" id="PF06580">
    <property type="entry name" value="His_kinase"/>
    <property type="match status" value="1"/>
</dbReference>
<dbReference type="GO" id="GO:0016301">
    <property type="term" value="F:kinase activity"/>
    <property type="evidence" value="ECO:0007669"/>
    <property type="project" value="UniProtKB-KW"/>
</dbReference>
<keyword evidence="6" id="KW-1185">Reference proteome</keyword>
<feature type="coiled-coil region" evidence="1">
    <location>
        <begin position="408"/>
        <end position="452"/>
    </location>
</feature>
<dbReference type="InterPro" id="IPR050640">
    <property type="entry name" value="Bact_2-comp_sensor_kinase"/>
</dbReference>
<evidence type="ECO:0000256" key="1">
    <source>
        <dbReference type="SAM" id="Coils"/>
    </source>
</evidence>
<keyword evidence="2" id="KW-0472">Membrane</keyword>
<evidence type="ECO:0000256" key="2">
    <source>
        <dbReference type="SAM" id="Phobius"/>
    </source>
</evidence>
<name>A0ABV6FUV5_9BACT</name>
<dbReference type="InterPro" id="IPR036890">
    <property type="entry name" value="HATPase_C_sf"/>
</dbReference>
<organism evidence="5 6">
    <name type="scientific">Fontibacter flavus</name>
    <dbReference type="NCBI Taxonomy" id="654838"/>
    <lineage>
        <taxon>Bacteria</taxon>
        <taxon>Pseudomonadati</taxon>
        <taxon>Bacteroidota</taxon>
        <taxon>Cytophagia</taxon>
        <taxon>Cytophagales</taxon>
        <taxon>Cyclobacteriaceae</taxon>
        <taxon>Fontibacter</taxon>
    </lineage>
</organism>
<dbReference type="InterPro" id="IPR011623">
    <property type="entry name" value="7TMR_DISM_rcpt_extracell_dom1"/>
</dbReference>
<feature type="transmembrane region" description="Helical" evidence="2">
    <location>
        <begin position="342"/>
        <end position="364"/>
    </location>
</feature>
<gene>
    <name evidence="5" type="ORF">ACFFIP_13295</name>
</gene>
<keyword evidence="1" id="KW-0175">Coiled coil</keyword>
<keyword evidence="2" id="KW-0812">Transmembrane</keyword>
<evidence type="ECO:0000259" key="3">
    <source>
        <dbReference type="Pfam" id="PF06580"/>
    </source>
</evidence>